<name>A0A5B8U677_9ACTN</name>
<feature type="domain" description="Type II secretion system protein GspF" evidence="7">
    <location>
        <begin position="114"/>
        <end position="238"/>
    </location>
</feature>
<keyword evidence="4 6" id="KW-1133">Transmembrane helix</keyword>
<dbReference type="PANTHER" id="PTHR35007">
    <property type="entry name" value="INTEGRAL MEMBRANE PROTEIN-RELATED"/>
    <property type="match status" value="1"/>
</dbReference>
<evidence type="ECO:0000256" key="1">
    <source>
        <dbReference type="ARBA" id="ARBA00004651"/>
    </source>
</evidence>
<dbReference type="Proteomes" id="UP000321805">
    <property type="component" value="Chromosome"/>
</dbReference>
<keyword evidence="3 6" id="KW-0812">Transmembrane</keyword>
<accession>A0A5B8U677</accession>
<keyword evidence="9" id="KW-1185">Reference proteome</keyword>
<evidence type="ECO:0000259" key="7">
    <source>
        <dbReference type="Pfam" id="PF00482"/>
    </source>
</evidence>
<evidence type="ECO:0000256" key="6">
    <source>
        <dbReference type="SAM" id="Phobius"/>
    </source>
</evidence>
<dbReference type="OrthoDB" id="597333at2"/>
<protein>
    <recommendedName>
        <fullName evidence="7">Type II secretion system protein GspF domain-containing protein</fullName>
    </recommendedName>
</protein>
<gene>
    <name evidence="8" type="ORF">FSW04_14110</name>
</gene>
<evidence type="ECO:0000256" key="2">
    <source>
        <dbReference type="ARBA" id="ARBA00022475"/>
    </source>
</evidence>
<feature type="transmembrane region" description="Helical" evidence="6">
    <location>
        <begin position="59"/>
        <end position="91"/>
    </location>
</feature>
<proteinExistence type="predicted"/>
<evidence type="ECO:0000256" key="4">
    <source>
        <dbReference type="ARBA" id="ARBA00022989"/>
    </source>
</evidence>
<dbReference type="PANTHER" id="PTHR35007:SF4">
    <property type="entry name" value="CONSERVED TRANSMEMBRANE PROTEIN-RELATED"/>
    <property type="match status" value="1"/>
</dbReference>
<dbReference type="GO" id="GO:0005886">
    <property type="term" value="C:plasma membrane"/>
    <property type="evidence" value="ECO:0007669"/>
    <property type="project" value="UniProtKB-SubCell"/>
</dbReference>
<dbReference type="KEGG" id="bsol:FSW04_14110"/>
<evidence type="ECO:0000256" key="3">
    <source>
        <dbReference type="ARBA" id="ARBA00022692"/>
    </source>
</evidence>
<feature type="transmembrane region" description="Helical" evidence="6">
    <location>
        <begin position="232"/>
        <end position="253"/>
    </location>
</feature>
<reference evidence="8 9" key="1">
    <citation type="journal article" date="2018" name="J. Microbiol.">
        <title>Baekduia soli gen. nov., sp. nov., a novel bacterium isolated from the soil of Baekdu Mountain and proposal of a novel family name, Baekduiaceae fam. nov.</title>
        <authorList>
            <person name="An D.S."/>
            <person name="Siddiqi M.Z."/>
            <person name="Kim K.H."/>
            <person name="Yu H.S."/>
            <person name="Im W.T."/>
        </authorList>
    </citation>
    <scope>NUCLEOTIDE SEQUENCE [LARGE SCALE GENOMIC DNA]</scope>
    <source>
        <strain evidence="8 9">BR7-21</strain>
    </source>
</reference>
<keyword evidence="2" id="KW-1003">Cell membrane</keyword>
<organism evidence="8 9">
    <name type="scientific">Baekduia soli</name>
    <dbReference type="NCBI Taxonomy" id="496014"/>
    <lineage>
        <taxon>Bacteria</taxon>
        <taxon>Bacillati</taxon>
        <taxon>Actinomycetota</taxon>
        <taxon>Thermoleophilia</taxon>
        <taxon>Solirubrobacterales</taxon>
        <taxon>Baekduiaceae</taxon>
        <taxon>Baekduia</taxon>
    </lineage>
</organism>
<dbReference type="EMBL" id="CP042430">
    <property type="protein sequence ID" value="QEC48594.1"/>
    <property type="molecule type" value="Genomic_DNA"/>
</dbReference>
<sequence length="284" mass="28251">MIAPLLAGLAAAAAVGGCWEGLAIVEQAAPTRVLARAVAPLRLAGRAGREPTAPERRRLAVLGALALLAAGWMAAGAAAGVALGACAPAVVGHLLAARRRRWRRGLADGVPAVARALADALTGGHSVRGGLAEVAHADAVPGPAGLELCAAARALALGRPTDDVLEALRRRAADPAWDTLVAAIGLQRHAGGDLAALLRSVAASAEHARRVESDARGLTAQARATARMVGGLPFVGLALAELVAPGTLGALLGDPRSRLLVAAALVVGGGGAAVVARLARTEPR</sequence>
<comment type="subcellular location">
    <subcellularLocation>
        <location evidence="1">Cell membrane</location>
        <topology evidence="1">Multi-pass membrane protein</topology>
    </subcellularLocation>
</comment>
<evidence type="ECO:0000313" key="8">
    <source>
        <dbReference type="EMBL" id="QEC48594.1"/>
    </source>
</evidence>
<dbReference type="Pfam" id="PF00482">
    <property type="entry name" value="T2SSF"/>
    <property type="match status" value="1"/>
</dbReference>
<dbReference type="RefSeq" id="WP_146920308.1">
    <property type="nucleotide sequence ID" value="NZ_CP042430.1"/>
</dbReference>
<feature type="transmembrane region" description="Helical" evidence="6">
    <location>
        <begin position="259"/>
        <end position="279"/>
    </location>
</feature>
<keyword evidence="5 6" id="KW-0472">Membrane</keyword>
<dbReference type="InterPro" id="IPR018076">
    <property type="entry name" value="T2SS_GspF_dom"/>
</dbReference>
<dbReference type="AlphaFoldDB" id="A0A5B8U677"/>
<evidence type="ECO:0000256" key="5">
    <source>
        <dbReference type="ARBA" id="ARBA00023136"/>
    </source>
</evidence>
<evidence type="ECO:0000313" key="9">
    <source>
        <dbReference type="Proteomes" id="UP000321805"/>
    </source>
</evidence>